<dbReference type="PROSITE" id="PS50943">
    <property type="entry name" value="HTH_CROC1"/>
    <property type="match status" value="1"/>
</dbReference>
<dbReference type="Proteomes" id="UP000638313">
    <property type="component" value="Unassembled WGS sequence"/>
</dbReference>
<organism evidence="2 3">
    <name type="scientific">Streptomyces mashuensis</name>
    <dbReference type="NCBI Taxonomy" id="33904"/>
    <lineage>
        <taxon>Bacteria</taxon>
        <taxon>Bacillati</taxon>
        <taxon>Actinomycetota</taxon>
        <taxon>Actinomycetes</taxon>
        <taxon>Kitasatosporales</taxon>
        <taxon>Streptomycetaceae</taxon>
        <taxon>Streptomyces</taxon>
    </lineage>
</organism>
<protein>
    <submittedName>
        <fullName evidence="2">Transcriptional regulator</fullName>
    </submittedName>
</protein>
<dbReference type="InterPro" id="IPR001387">
    <property type="entry name" value="Cro/C1-type_HTH"/>
</dbReference>
<accession>A0A919B4D0</accession>
<proteinExistence type="predicted"/>
<dbReference type="GO" id="GO:0003677">
    <property type="term" value="F:DNA binding"/>
    <property type="evidence" value="ECO:0007669"/>
    <property type="project" value="InterPro"/>
</dbReference>
<dbReference type="SMART" id="SM00530">
    <property type="entry name" value="HTH_XRE"/>
    <property type="match status" value="1"/>
</dbReference>
<keyword evidence="3" id="KW-1185">Reference proteome</keyword>
<dbReference type="AlphaFoldDB" id="A0A919B4D0"/>
<feature type="domain" description="HTH cro/C1-type" evidence="1">
    <location>
        <begin position="18"/>
        <end position="72"/>
    </location>
</feature>
<dbReference type="Gene3D" id="1.10.260.40">
    <property type="entry name" value="lambda repressor-like DNA-binding domains"/>
    <property type="match status" value="1"/>
</dbReference>
<dbReference type="InterPro" id="IPR043917">
    <property type="entry name" value="DUF5753"/>
</dbReference>
<dbReference type="EMBL" id="BNBD01000005">
    <property type="protein sequence ID" value="GHF46937.1"/>
    <property type="molecule type" value="Genomic_DNA"/>
</dbReference>
<reference evidence="2" key="1">
    <citation type="journal article" date="2014" name="Int. J. Syst. Evol. Microbiol.">
        <title>Complete genome sequence of Corynebacterium casei LMG S-19264T (=DSM 44701T), isolated from a smear-ripened cheese.</title>
        <authorList>
            <consortium name="US DOE Joint Genome Institute (JGI-PGF)"/>
            <person name="Walter F."/>
            <person name="Albersmeier A."/>
            <person name="Kalinowski J."/>
            <person name="Ruckert C."/>
        </authorList>
    </citation>
    <scope>NUCLEOTIDE SEQUENCE</scope>
    <source>
        <strain evidence="2">JCM 4059</strain>
    </source>
</reference>
<gene>
    <name evidence="2" type="ORF">GCM10010218_30280</name>
</gene>
<name>A0A919B4D0_9ACTN</name>
<evidence type="ECO:0000313" key="3">
    <source>
        <dbReference type="Proteomes" id="UP000638313"/>
    </source>
</evidence>
<evidence type="ECO:0000313" key="2">
    <source>
        <dbReference type="EMBL" id="GHF46937.1"/>
    </source>
</evidence>
<dbReference type="InterPro" id="IPR010982">
    <property type="entry name" value="Lambda_DNA-bd_dom_sf"/>
</dbReference>
<evidence type="ECO:0000259" key="1">
    <source>
        <dbReference type="PROSITE" id="PS50943"/>
    </source>
</evidence>
<dbReference type="Pfam" id="PF19054">
    <property type="entry name" value="DUF5753"/>
    <property type="match status" value="1"/>
</dbReference>
<dbReference type="Pfam" id="PF13560">
    <property type="entry name" value="HTH_31"/>
    <property type="match status" value="1"/>
</dbReference>
<sequence>MGLRTNPTQRQRRLGIELRRLRLAAGMSVGAAAAAADLGPAHLGHIEAARTAIPEVKLRALAAAYGCRSEPLIDALVAMAQASGKGWWSEYKTLLPAQALDLAELEYSAIGCRSFQWLYMPGLLQSPAYMEALFRGGEPDADPATRARYVEFRLRRQQALQEGTLQFHTVIHETALRMQFVPAEVMRGQIEHLVNMARLPNVRVQVLPLRSGVYPVQFSTPFVIYEATATELNTVYVEQPISSPFVSDQEHLRNFSTAFDSLSAVALEPIDAPIEPEFHARRDSFALVQHLLYEL</sequence>
<reference evidence="2" key="2">
    <citation type="submission" date="2020-09" db="EMBL/GenBank/DDBJ databases">
        <authorList>
            <person name="Sun Q."/>
            <person name="Ohkuma M."/>
        </authorList>
    </citation>
    <scope>NUCLEOTIDE SEQUENCE</scope>
    <source>
        <strain evidence="2">JCM 4059</strain>
    </source>
</reference>
<dbReference type="SUPFAM" id="SSF47413">
    <property type="entry name" value="lambda repressor-like DNA-binding domains"/>
    <property type="match status" value="1"/>
</dbReference>
<comment type="caution">
    <text evidence="2">The sequence shown here is derived from an EMBL/GenBank/DDBJ whole genome shotgun (WGS) entry which is preliminary data.</text>
</comment>
<dbReference type="RefSeq" id="WP_190130068.1">
    <property type="nucleotide sequence ID" value="NZ_BNBD01000005.1"/>
</dbReference>